<reference evidence="4" key="1">
    <citation type="submission" date="2023-10" db="EMBL/GenBank/DDBJ databases">
        <authorList>
            <consortium name="PulseNet: The National Subtyping Network for Foodborne Disease Surveillance"/>
        </authorList>
    </citation>
    <scope>NUCLEOTIDE SEQUENCE</scope>
    <source>
        <strain evidence="4">PNUSAV004886</strain>
    </source>
</reference>
<dbReference type="CDD" id="cd16352">
    <property type="entry name" value="CheD"/>
    <property type="match status" value="1"/>
</dbReference>
<dbReference type="PANTHER" id="PTHR35147">
    <property type="entry name" value="CHEMORECEPTOR GLUTAMINE DEAMIDASE CHED-RELATED"/>
    <property type="match status" value="1"/>
</dbReference>
<keyword evidence="1 3" id="KW-0145">Chemotaxis</keyword>
<dbReference type="EC" id="3.5.1.44" evidence="3"/>
<dbReference type="AlphaFoldDB" id="A0AAI9GAE2"/>
<dbReference type="GO" id="GO:0050568">
    <property type="term" value="F:protein-glutamine glutaminase activity"/>
    <property type="evidence" value="ECO:0007669"/>
    <property type="project" value="UniProtKB-UniRule"/>
</dbReference>
<evidence type="ECO:0000256" key="3">
    <source>
        <dbReference type="HAMAP-Rule" id="MF_01440"/>
    </source>
</evidence>
<comment type="function">
    <text evidence="3">Probably deamidates glutamine residues to glutamate on methyl-accepting chemotaxis receptors (MCPs), playing an important role in chemotaxis.</text>
</comment>
<protein>
    <recommendedName>
        <fullName evidence="3">Probable chemoreceptor glutamine deamidase CheD</fullName>
        <ecNumber evidence="3">3.5.1.44</ecNumber>
    </recommendedName>
</protein>
<dbReference type="InterPro" id="IPR005659">
    <property type="entry name" value="Chemorcpt_Glu_NH3ase_CheD"/>
</dbReference>
<dbReference type="SUPFAM" id="SSF64438">
    <property type="entry name" value="CNF1/YfiH-like putative cysteine hydrolases"/>
    <property type="match status" value="1"/>
</dbReference>
<name>A0AAI9GAE2_9VIBR</name>
<keyword evidence="2 3" id="KW-0378">Hydrolase</keyword>
<dbReference type="Pfam" id="PF03975">
    <property type="entry name" value="CheD"/>
    <property type="match status" value="1"/>
</dbReference>
<evidence type="ECO:0000256" key="1">
    <source>
        <dbReference type="ARBA" id="ARBA00022500"/>
    </source>
</evidence>
<gene>
    <name evidence="3" type="primary">cheD</name>
    <name evidence="4" type="ORF">RZY48_003189</name>
</gene>
<dbReference type="HAMAP" id="MF_01440">
    <property type="entry name" value="CheD"/>
    <property type="match status" value="1"/>
</dbReference>
<evidence type="ECO:0000313" key="4">
    <source>
        <dbReference type="EMBL" id="ELN6933740.1"/>
    </source>
</evidence>
<sequence>MLSVQTIGSHIRRKLYLDPGKCVFGQQESQVCTTILGSCISVIFWHQRTRFFAICHYLAVGGGEQPNEAVERFGRYGKSVLPHMLTLVQQAGIAKSELQVMVVGGASSPNTTGLARQFQIAKRNIEFAHYFLKQHNLPIQFEDTGGEIGRRVSFDCLTGQLDVVLLSG</sequence>
<dbReference type="PANTHER" id="PTHR35147:SF1">
    <property type="entry name" value="CHEMORECEPTOR GLUTAMINE DEAMIDASE CHED-RELATED"/>
    <property type="match status" value="1"/>
</dbReference>
<dbReference type="Gene3D" id="3.30.1330.200">
    <property type="match status" value="1"/>
</dbReference>
<dbReference type="Proteomes" id="UP001253463">
    <property type="component" value="Unassembled WGS sequence"/>
</dbReference>
<evidence type="ECO:0000256" key="2">
    <source>
        <dbReference type="ARBA" id="ARBA00022801"/>
    </source>
</evidence>
<proteinExistence type="inferred from homology"/>
<dbReference type="GO" id="GO:0006935">
    <property type="term" value="P:chemotaxis"/>
    <property type="evidence" value="ECO:0007669"/>
    <property type="project" value="UniProtKB-UniRule"/>
</dbReference>
<dbReference type="InterPro" id="IPR038592">
    <property type="entry name" value="CheD-like_sf"/>
</dbReference>
<organism evidence="4 5">
    <name type="scientific">Vibrio navarrensis</name>
    <dbReference type="NCBI Taxonomy" id="29495"/>
    <lineage>
        <taxon>Bacteria</taxon>
        <taxon>Pseudomonadati</taxon>
        <taxon>Pseudomonadota</taxon>
        <taxon>Gammaproteobacteria</taxon>
        <taxon>Vibrionales</taxon>
        <taxon>Vibrionaceae</taxon>
        <taxon>Vibrio</taxon>
    </lineage>
</organism>
<comment type="similarity">
    <text evidence="3">Belongs to the CheD family.</text>
</comment>
<accession>A0AAI9GAE2</accession>
<evidence type="ECO:0000313" key="5">
    <source>
        <dbReference type="Proteomes" id="UP001253463"/>
    </source>
</evidence>
<dbReference type="InterPro" id="IPR011324">
    <property type="entry name" value="Cytotoxic_necrot_fac-like_cat"/>
</dbReference>
<dbReference type="EMBL" id="ABNSCA010000010">
    <property type="protein sequence ID" value="ELN6933740.1"/>
    <property type="molecule type" value="Genomic_DNA"/>
</dbReference>
<comment type="caution">
    <text evidence="4">The sequence shown here is derived from an EMBL/GenBank/DDBJ whole genome shotgun (WGS) entry which is preliminary data.</text>
</comment>
<comment type="catalytic activity">
    <reaction evidence="3">
        <text>L-glutaminyl-[protein] + H2O = L-glutamyl-[protein] + NH4(+)</text>
        <dbReference type="Rhea" id="RHEA:16441"/>
        <dbReference type="Rhea" id="RHEA-COMP:10207"/>
        <dbReference type="Rhea" id="RHEA-COMP:10208"/>
        <dbReference type="ChEBI" id="CHEBI:15377"/>
        <dbReference type="ChEBI" id="CHEBI:28938"/>
        <dbReference type="ChEBI" id="CHEBI:29973"/>
        <dbReference type="ChEBI" id="CHEBI:30011"/>
        <dbReference type="EC" id="3.5.1.44"/>
    </reaction>
</comment>